<dbReference type="SUPFAM" id="SSF56784">
    <property type="entry name" value="HAD-like"/>
    <property type="match status" value="1"/>
</dbReference>
<dbReference type="GO" id="GO:0006281">
    <property type="term" value="P:DNA repair"/>
    <property type="evidence" value="ECO:0007669"/>
    <property type="project" value="TreeGrafter"/>
</dbReference>
<dbReference type="GO" id="GO:0005829">
    <property type="term" value="C:cytosol"/>
    <property type="evidence" value="ECO:0007669"/>
    <property type="project" value="TreeGrafter"/>
</dbReference>
<dbReference type="AlphaFoldDB" id="I4C629"/>
<dbReference type="Pfam" id="PF13419">
    <property type="entry name" value="HAD_2"/>
    <property type="match status" value="1"/>
</dbReference>
<dbReference type="GO" id="GO:0008967">
    <property type="term" value="F:phosphoglycolate phosphatase activity"/>
    <property type="evidence" value="ECO:0007669"/>
    <property type="project" value="UniProtKB-EC"/>
</dbReference>
<dbReference type="InterPro" id="IPR041492">
    <property type="entry name" value="HAD_2"/>
</dbReference>
<proteinExistence type="inferred from homology"/>
<organism evidence="5 6">
    <name type="scientific">Desulfomonile tiedjei (strain ATCC 49306 / DSM 6799 / DCB-1)</name>
    <dbReference type="NCBI Taxonomy" id="706587"/>
    <lineage>
        <taxon>Bacteria</taxon>
        <taxon>Pseudomonadati</taxon>
        <taxon>Thermodesulfobacteriota</taxon>
        <taxon>Desulfomonilia</taxon>
        <taxon>Desulfomonilales</taxon>
        <taxon>Desulfomonilaceae</taxon>
        <taxon>Desulfomonile</taxon>
    </lineage>
</organism>
<sequence>MKKLILFDIDGTLMDSGGAGIAALNLALQDLTGIREGFRGIDCAGKTDIQIVLEAYAKWGVVSGDGMVRAFVDRYLHHLPEQVTMRNGGNVKKGVHDLLAALSRVSDYALGLLTGNVEKGARVKLAPHRLNDYFPLGAFGDDSADRNELLPIALRRFGRVNARPVDAKACLVIGDTPRDVECAHVHSAPCLAVATGRYSTPELVAAGADLALDDLSDTTRILDWIDGLGTTRTP</sequence>
<dbReference type="Gene3D" id="3.40.50.1000">
    <property type="entry name" value="HAD superfamily/HAD-like"/>
    <property type="match status" value="1"/>
</dbReference>
<dbReference type="InterPro" id="IPR023198">
    <property type="entry name" value="PGP-like_dom2"/>
</dbReference>
<dbReference type="SFLD" id="SFLDG01129">
    <property type="entry name" value="C1.5:_HAD__Beta-PGM__Phosphata"/>
    <property type="match status" value="1"/>
</dbReference>
<accession>I4C629</accession>
<dbReference type="OrthoDB" id="9781769at2"/>
<keyword evidence="6" id="KW-1185">Reference proteome</keyword>
<evidence type="ECO:0000313" key="5">
    <source>
        <dbReference type="EMBL" id="AFM25020.1"/>
    </source>
</evidence>
<dbReference type="InterPro" id="IPR023214">
    <property type="entry name" value="HAD_sf"/>
</dbReference>
<dbReference type="PANTHER" id="PTHR43434:SF1">
    <property type="entry name" value="PHOSPHOGLYCOLATE PHOSPHATASE"/>
    <property type="match status" value="1"/>
</dbReference>
<dbReference type="STRING" id="706587.Desti_2333"/>
<evidence type="ECO:0000313" key="6">
    <source>
        <dbReference type="Proteomes" id="UP000006055"/>
    </source>
</evidence>
<dbReference type="EC" id="3.1.3.18" evidence="4"/>
<dbReference type="Proteomes" id="UP000006055">
    <property type="component" value="Chromosome"/>
</dbReference>
<comment type="catalytic activity">
    <reaction evidence="1">
        <text>2-phosphoglycolate + H2O = glycolate + phosphate</text>
        <dbReference type="Rhea" id="RHEA:14369"/>
        <dbReference type="ChEBI" id="CHEBI:15377"/>
        <dbReference type="ChEBI" id="CHEBI:29805"/>
        <dbReference type="ChEBI" id="CHEBI:43474"/>
        <dbReference type="ChEBI" id="CHEBI:58033"/>
        <dbReference type="EC" id="3.1.3.18"/>
    </reaction>
</comment>
<evidence type="ECO:0000256" key="2">
    <source>
        <dbReference type="ARBA" id="ARBA00004818"/>
    </source>
</evidence>
<dbReference type="KEGG" id="dti:Desti_2333"/>
<evidence type="ECO:0000256" key="4">
    <source>
        <dbReference type="ARBA" id="ARBA00013078"/>
    </source>
</evidence>
<gene>
    <name evidence="5" type="ordered locus">Desti_2333</name>
</gene>
<dbReference type="RefSeq" id="WP_014810163.1">
    <property type="nucleotide sequence ID" value="NC_018025.1"/>
</dbReference>
<name>I4C629_DESTA</name>
<dbReference type="EMBL" id="CP003360">
    <property type="protein sequence ID" value="AFM25020.1"/>
    <property type="molecule type" value="Genomic_DNA"/>
</dbReference>
<dbReference type="PANTHER" id="PTHR43434">
    <property type="entry name" value="PHOSPHOGLYCOLATE PHOSPHATASE"/>
    <property type="match status" value="1"/>
</dbReference>
<comment type="similarity">
    <text evidence="3">Belongs to the HAD-like hydrolase superfamily. CbbY/CbbZ/Gph/YieH family.</text>
</comment>
<dbReference type="InterPro" id="IPR036412">
    <property type="entry name" value="HAD-like_sf"/>
</dbReference>
<dbReference type="eggNOG" id="COG0546">
    <property type="taxonomic scope" value="Bacteria"/>
</dbReference>
<dbReference type="InterPro" id="IPR050155">
    <property type="entry name" value="HAD-like_hydrolase_sf"/>
</dbReference>
<dbReference type="SFLD" id="SFLDS00003">
    <property type="entry name" value="Haloacid_Dehalogenase"/>
    <property type="match status" value="1"/>
</dbReference>
<protein>
    <recommendedName>
        <fullName evidence="4">phosphoglycolate phosphatase</fullName>
        <ecNumber evidence="4">3.1.3.18</ecNumber>
    </recommendedName>
</protein>
<evidence type="ECO:0000256" key="1">
    <source>
        <dbReference type="ARBA" id="ARBA00000830"/>
    </source>
</evidence>
<evidence type="ECO:0000256" key="3">
    <source>
        <dbReference type="ARBA" id="ARBA00006171"/>
    </source>
</evidence>
<dbReference type="HOGENOM" id="CLU_045011_18_0_7"/>
<reference evidence="6" key="1">
    <citation type="submission" date="2012-06" db="EMBL/GenBank/DDBJ databases">
        <title>Complete sequence of chromosome of Desulfomonile tiedjei DSM 6799.</title>
        <authorList>
            <person name="Lucas S."/>
            <person name="Copeland A."/>
            <person name="Lapidus A."/>
            <person name="Glavina del Rio T."/>
            <person name="Dalin E."/>
            <person name="Tice H."/>
            <person name="Bruce D."/>
            <person name="Goodwin L."/>
            <person name="Pitluck S."/>
            <person name="Peters L."/>
            <person name="Ovchinnikova G."/>
            <person name="Zeytun A."/>
            <person name="Lu M."/>
            <person name="Kyrpides N."/>
            <person name="Mavromatis K."/>
            <person name="Ivanova N."/>
            <person name="Brettin T."/>
            <person name="Detter J.C."/>
            <person name="Han C."/>
            <person name="Larimer F."/>
            <person name="Land M."/>
            <person name="Hauser L."/>
            <person name="Markowitz V."/>
            <person name="Cheng J.-F."/>
            <person name="Hugenholtz P."/>
            <person name="Woyke T."/>
            <person name="Wu D."/>
            <person name="Spring S."/>
            <person name="Schroeder M."/>
            <person name="Brambilla E."/>
            <person name="Klenk H.-P."/>
            <person name="Eisen J.A."/>
        </authorList>
    </citation>
    <scope>NUCLEOTIDE SEQUENCE [LARGE SCALE GENOMIC DNA]</scope>
    <source>
        <strain evidence="6">ATCC 49306 / DSM 6799 / DCB-1</strain>
    </source>
</reference>
<comment type="pathway">
    <text evidence="2">Organic acid metabolism; glycolate biosynthesis; glycolate from 2-phosphoglycolate: step 1/1.</text>
</comment>
<dbReference type="Gene3D" id="1.10.150.240">
    <property type="entry name" value="Putative phosphatase, domain 2"/>
    <property type="match status" value="1"/>
</dbReference>